<dbReference type="Proteomes" id="UP000812844">
    <property type="component" value="Unassembled WGS sequence"/>
</dbReference>
<name>A0ABS6W5M8_9BIFI</name>
<keyword evidence="2" id="KW-0378">Hydrolase</keyword>
<evidence type="ECO:0000256" key="1">
    <source>
        <dbReference type="SAM" id="Phobius"/>
    </source>
</evidence>
<keyword evidence="3" id="KW-1185">Reference proteome</keyword>
<evidence type="ECO:0000313" key="3">
    <source>
        <dbReference type="Proteomes" id="UP000812844"/>
    </source>
</evidence>
<protein>
    <submittedName>
        <fullName evidence="2">Prepilin peptidase</fullName>
        <ecNumber evidence="2">3.4.23.43</ecNumber>
    </submittedName>
</protein>
<reference evidence="2 3" key="1">
    <citation type="submission" date="2021-05" db="EMBL/GenBank/DDBJ databases">
        <title>Phylogenetic classification of ten novel species belonging to the genus Bifidobacterium comprising B. colchicus sp. nov., B. abeli sp. nov., B. bicoloris sp. nov., B. guerezis sp. nov., B. rosaliae sp. nov., B. santillanensis sp. nov., B. argentati sp. nov., B. amazzoni sp. nov., B. pluviali sp. nov., and B. pinnaculum sp. nov.</title>
        <authorList>
            <person name="Lugli G.A."/>
            <person name="Ruiz Garcia L."/>
            <person name="Margolles A."/>
            <person name="Ventura M."/>
        </authorList>
    </citation>
    <scope>NUCLEOTIDE SEQUENCE [LARGE SCALE GENOMIC DNA]</scope>
    <source>
        <strain evidence="2 3">6T3</strain>
    </source>
</reference>
<feature type="transmembrane region" description="Helical" evidence="1">
    <location>
        <begin position="28"/>
        <end position="48"/>
    </location>
</feature>
<keyword evidence="1" id="KW-1133">Transmembrane helix</keyword>
<feature type="transmembrane region" description="Helical" evidence="1">
    <location>
        <begin position="95"/>
        <end position="120"/>
    </location>
</feature>
<keyword evidence="1" id="KW-0812">Transmembrane</keyword>
<dbReference type="RefSeq" id="WP_219079490.1">
    <property type="nucleotide sequence ID" value="NZ_JAHBBD010000001.1"/>
</dbReference>
<evidence type="ECO:0000313" key="2">
    <source>
        <dbReference type="EMBL" id="MBW3081799.1"/>
    </source>
</evidence>
<dbReference type="EMBL" id="JAHBBD010000001">
    <property type="protein sequence ID" value="MBW3081799.1"/>
    <property type="molecule type" value="Genomic_DNA"/>
</dbReference>
<dbReference type="EC" id="3.4.23.43" evidence="2"/>
<sequence>MTYLIALPSLLCGLAVSAEDLRRRRVPRLWIAVGCIAQCAFAAVYGVATGRPALFAAPLAMAVAAGALQLALALVRPGALGFGDVTATLMVGQAVGLFGPVRFALWWLAMGVLGLLWMWAWRRFDPQRGTRYAGRVPFVPAIVAAGVLAVL</sequence>
<comment type="caution">
    <text evidence="2">The sequence shown here is derived from an EMBL/GenBank/DDBJ whole genome shotgun (WGS) entry which is preliminary data.</text>
</comment>
<organism evidence="2 3">
    <name type="scientific">Bifidobacterium phasiani</name>
    <dbReference type="NCBI Taxonomy" id="2834431"/>
    <lineage>
        <taxon>Bacteria</taxon>
        <taxon>Bacillati</taxon>
        <taxon>Actinomycetota</taxon>
        <taxon>Actinomycetes</taxon>
        <taxon>Bifidobacteriales</taxon>
        <taxon>Bifidobacteriaceae</taxon>
        <taxon>Bifidobacterium</taxon>
    </lineage>
</organism>
<accession>A0ABS6W5M8</accession>
<proteinExistence type="predicted"/>
<keyword evidence="1" id="KW-0472">Membrane</keyword>
<feature type="transmembrane region" description="Helical" evidence="1">
    <location>
        <begin position="132"/>
        <end position="150"/>
    </location>
</feature>
<feature type="transmembrane region" description="Helical" evidence="1">
    <location>
        <begin position="55"/>
        <end position="75"/>
    </location>
</feature>
<dbReference type="GO" id="GO:0004190">
    <property type="term" value="F:aspartic-type endopeptidase activity"/>
    <property type="evidence" value="ECO:0007669"/>
    <property type="project" value="UniProtKB-EC"/>
</dbReference>
<gene>
    <name evidence="2" type="ORF">KIH73_00110</name>
</gene>